<dbReference type="Proteomes" id="UP000316331">
    <property type="component" value="Unassembled WGS sequence"/>
</dbReference>
<organism evidence="2 3">
    <name type="scientific">Nocardia bhagyanarayanae</name>
    <dbReference type="NCBI Taxonomy" id="1215925"/>
    <lineage>
        <taxon>Bacteria</taxon>
        <taxon>Bacillati</taxon>
        <taxon>Actinomycetota</taxon>
        <taxon>Actinomycetes</taxon>
        <taxon>Mycobacteriales</taxon>
        <taxon>Nocardiaceae</taxon>
        <taxon>Nocardia</taxon>
    </lineage>
</organism>
<feature type="transmembrane region" description="Helical" evidence="1">
    <location>
        <begin position="68"/>
        <end position="88"/>
    </location>
</feature>
<keyword evidence="1" id="KW-0472">Membrane</keyword>
<dbReference type="OrthoDB" id="3261041at2"/>
<dbReference type="RefSeq" id="WP_141807850.1">
    <property type="nucleotide sequence ID" value="NZ_VFPG01000001.1"/>
</dbReference>
<feature type="transmembrane region" description="Helical" evidence="1">
    <location>
        <begin position="31"/>
        <end position="56"/>
    </location>
</feature>
<evidence type="ECO:0000313" key="2">
    <source>
        <dbReference type="EMBL" id="TQM29364.1"/>
    </source>
</evidence>
<keyword evidence="3" id="KW-1185">Reference proteome</keyword>
<gene>
    <name evidence="2" type="ORF">FB390_0961</name>
</gene>
<dbReference type="AlphaFoldDB" id="A0A543F6A5"/>
<keyword evidence="1" id="KW-0812">Transmembrane</keyword>
<proteinExistence type="predicted"/>
<name>A0A543F6A5_9NOCA</name>
<keyword evidence="1" id="KW-1133">Transmembrane helix</keyword>
<accession>A0A543F6A5</accession>
<evidence type="ECO:0000256" key="1">
    <source>
        <dbReference type="SAM" id="Phobius"/>
    </source>
</evidence>
<evidence type="ECO:0000313" key="3">
    <source>
        <dbReference type="Proteomes" id="UP000316331"/>
    </source>
</evidence>
<reference evidence="2 3" key="1">
    <citation type="submission" date="2019-06" db="EMBL/GenBank/DDBJ databases">
        <title>Sequencing the genomes of 1000 actinobacteria strains.</title>
        <authorList>
            <person name="Klenk H.-P."/>
        </authorList>
    </citation>
    <scope>NUCLEOTIDE SEQUENCE [LARGE SCALE GENOMIC DNA]</scope>
    <source>
        <strain evidence="2 3">DSM 103495</strain>
    </source>
</reference>
<evidence type="ECO:0008006" key="4">
    <source>
        <dbReference type="Google" id="ProtNLM"/>
    </source>
</evidence>
<comment type="caution">
    <text evidence="2">The sequence shown here is derived from an EMBL/GenBank/DDBJ whole genome shotgun (WGS) entry which is preliminary data.</text>
</comment>
<protein>
    <recommendedName>
        <fullName evidence="4">DUF4190 domain-containing protein</fullName>
    </recommendedName>
</protein>
<sequence>MLDAIGDIAGGASTRRLPLDFSDPNFKTNKFAATAWITGFLGGVFLAIPLAIFALFRTPKEDRNSRDLAIGALISSFGWILVAALLLLTR</sequence>
<dbReference type="EMBL" id="VFPG01000001">
    <property type="protein sequence ID" value="TQM29364.1"/>
    <property type="molecule type" value="Genomic_DNA"/>
</dbReference>